<sequence length="474" mass="53704">MKILLTGATGYIGKRLLPVLVKEGHEVVCCVRDSDRFNVSSSLRDKVKVIENDLLDSDSLNNIPHDIDGAYYLVHSMSASANYQTLEQESAINFRNALNKTNVKHIIYLSGIVNESELSNHLTSRKTVELELSKGRYNCTTLRAGIIIGSGSASFEILRDLVEKLPIMVTPKWLKTRCQPIGIADVISLLSKCIFNAKTFNQNFDIGGPDILSYKEMLLGFSKARGLKRKIYTIPVMTPRLSSYWLYFVTSTSYKLAVALVNSMKVEVICRDNKINQVLEVTPISYQETVNNAFRKIESNDIVSSWKDAYVSSSNSNNISDHIQVPTFGCFKDQRIKPFKNEEACIEKIWRIGGESGWYYCNWLWRTRGFIDKILGGVGLRRGRTNHNSLKAGDALDFWRVLYANKNEGRLLLYAEMKLPGEAWLEFNIVNGALIQTATFRPLGISGRLYWYTVLPFHSLIFKGMLRKLTTSND</sequence>
<dbReference type="Pfam" id="PF11066">
    <property type="entry name" value="DUF2867"/>
    <property type="match status" value="1"/>
</dbReference>
<dbReference type="RefSeq" id="WP_303306237.1">
    <property type="nucleotide sequence ID" value="NZ_JAODOP010000004.1"/>
</dbReference>
<dbReference type="InterPro" id="IPR021295">
    <property type="entry name" value="DUF2867"/>
</dbReference>
<reference evidence="2 3" key="1">
    <citation type="submission" date="2022-09" db="EMBL/GenBank/DDBJ databases">
        <title>Genome sequencing of Flavivirga sp. MEBiC05379.</title>
        <authorList>
            <person name="Oh H.-M."/>
            <person name="Kwon K.K."/>
            <person name="Park M.J."/>
            <person name="Yang S.-H."/>
        </authorList>
    </citation>
    <scope>NUCLEOTIDE SEQUENCE [LARGE SCALE GENOMIC DNA]</scope>
    <source>
        <strain evidence="2 3">MEBiC05379</strain>
    </source>
</reference>
<dbReference type="Gene3D" id="3.40.50.720">
    <property type="entry name" value="NAD(P)-binding Rossmann-like Domain"/>
    <property type="match status" value="1"/>
</dbReference>
<name>A0ABU7XT46_9FLAO</name>
<protein>
    <submittedName>
        <fullName evidence="2">SDR family oxidoreductase</fullName>
    </submittedName>
</protein>
<dbReference type="PANTHER" id="PTHR48079">
    <property type="entry name" value="PROTEIN YEEZ"/>
    <property type="match status" value="1"/>
</dbReference>
<accession>A0ABU7XT46</accession>
<evidence type="ECO:0000313" key="2">
    <source>
        <dbReference type="EMBL" id="MEF3833898.1"/>
    </source>
</evidence>
<dbReference type="Pfam" id="PF13460">
    <property type="entry name" value="NAD_binding_10"/>
    <property type="match status" value="1"/>
</dbReference>
<evidence type="ECO:0000313" key="3">
    <source>
        <dbReference type="Proteomes" id="UP001337305"/>
    </source>
</evidence>
<organism evidence="2 3">
    <name type="scientific">Flavivirga spongiicola</name>
    <dbReference type="NCBI Taxonomy" id="421621"/>
    <lineage>
        <taxon>Bacteria</taxon>
        <taxon>Pseudomonadati</taxon>
        <taxon>Bacteroidota</taxon>
        <taxon>Flavobacteriia</taxon>
        <taxon>Flavobacteriales</taxon>
        <taxon>Flavobacteriaceae</taxon>
        <taxon>Flavivirga</taxon>
    </lineage>
</organism>
<evidence type="ECO:0000259" key="1">
    <source>
        <dbReference type="Pfam" id="PF13460"/>
    </source>
</evidence>
<feature type="domain" description="NAD(P)-binding" evidence="1">
    <location>
        <begin position="7"/>
        <end position="119"/>
    </location>
</feature>
<dbReference type="InterPro" id="IPR051783">
    <property type="entry name" value="NAD(P)-dependent_oxidoreduct"/>
</dbReference>
<proteinExistence type="predicted"/>
<dbReference type="Proteomes" id="UP001337305">
    <property type="component" value="Unassembled WGS sequence"/>
</dbReference>
<keyword evidence="3" id="KW-1185">Reference proteome</keyword>
<dbReference type="PANTHER" id="PTHR48079:SF6">
    <property type="entry name" value="NAD(P)-BINDING DOMAIN-CONTAINING PROTEIN-RELATED"/>
    <property type="match status" value="1"/>
</dbReference>
<dbReference type="InterPro" id="IPR036291">
    <property type="entry name" value="NAD(P)-bd_dom_sf"/>
</dbReference>
<dbReference type="InterPro" id="IPR016040">
    <property type="entry name" value="NAD(P)-bd_dom"/>
</dbReference>
<comment type="caution">
    <text evidence="2">The sequence shown here is derived from an EMBL/GenBank/DDBJ whole genome shotgun (WGS) entry which is preliminary data.</text>
</comment>
<dbReference type="SUPFAM" id="SSF51735">
    <property type="entry name" value="NAD(P)-binding Rossmann-fold domains"/>
    <property type="match status" value="1"/>
</dbReference>
<dbReference type="EMBL" id="JAODOP010000004">
    <property type="protein sequence ID" value="MEF3833898.1"/>
    <property type="molecule type" value="Genomic_DNA"/>
</dbReference>
<gene>
    <name evidence="2" type="ORF">N1F79_12210</name>
</gene>